<feature type="transmembrane region" description="Helical" evidence="9">
    <location>
        <begin position="17"/>
        <end position="36"/>
    </location>
</feature>
<evidence type="ECO:0000256" key="1">
    <source>
        <dbReference type="ARBA" id="ARBA00004162"/>
    </source>
</evidence>
<dbReference type="RefSeq" id="WP_087583062.1">
    <property type="nucleotide sequence ID" value="NZ_NDYN01000005.1"/>
</dbReference>
<reference evidence="11 12" key="1">
    <citation type="submission" date="2017-04" db="EMBL/GenBank/DDBJ databases">
        <title>Complete genome of Campylobacter concisus ATCC 33237T and draft genomes for an additional eight well characterized C. concisus strains.</title>
        <authorList>
            <person name="Cornelius A.J."/>
            <person name="Miller W.G."/>
            <person name="Lastovica A.J."/>
            <person name="On S.L."/>
            <person name="French N.P."/>
            <person name="Vandenberg O."/>
            <person name="Biggs P.J."/>
        </authorList>
    </citation>
    <scope>NUCLEOTIDE SEQUENCE [LARGE SCALE GENOMIC DNA]</scope>
    <source>
        <strain evidence="11 12">CCUG 19995</strain>
    </source>
</reference>
<dbReference type="InterPro" id="IPR025713">
    <property type="entry name" value="MotB-like_N_dom"/>
</dbReference>
<dbReference type="PANTHER" id="PTHR30329:SF21">
    <property type="entry name" value="LIPOPROTEIN YIAD-RELATED"/>
    <property type="match status" value="1"/>
</dbReference>
<feature type="domain" description="OmpA-like" evidence="10">
    <location>
        <begin position="119"/>
        <end position="243"/>
    </location>
</feature>
<dbReference type="Proteomes" id="UP000196317">
    <property type="component" value="Unassembled WGS sequence"/>
</dbReference>
<feature type="compositionally biased region" description="Basic and acidic residues" evidence="8">
    <location>
        <begin position="68"/>
        <end position="80"/>
    </location>
</feature>
<dbReference type="Pfam" id="PF00691">
    <property type="entry name" value="OmpA"/>
    <property type="match status" value="1"/>
</dbReference>
<keyword evidence="11" id="KW-0966">Cell projection</keyword>
<comment type="similarity">
    <text evidence="2">Belongs to the MotB family.</text>
</comment>
<evidence type="ECO:0000256" key="6">
    <source>
        <dbReference type="ARBA" id="ARBA00023136"/>
    </source>
</evidence>
<evidence type="ECO:0000313" key="12">
    <source>
        <dbReference type="Proteomes" id="UP000196317"/>
    </source>
</evidence>
<organism evidence="11 12">
    <name type="scientific">Campylobacter concisus</name>
    <dbReference type="NCBI Taxonomy" id="199"/>
    <lineage>
        <taxon>Bacteria</taxon>
        <taxon>Pseudomonadati</taxon>
        <taxon>Campylobacterota</taxon>
        <taxon>Epsilonproteobacteria</taxon>
        <taxon>Campylobacterales</taxon>
        <taxon>Campylobacteraceae</taxon>
        <taxon>Campylobacter</taxon>
    </lineage>
</organism>
<sequence>MGKLIKPEECPKCMPEWLAAFGDLMSLLLCFFVLLLSMATMDAKKMEAAVGSLAGALSVLEGGARPDSQVEKETDPESRRTPKPKAQKGAQNEVTSTVKKINELLTASGAPEITMEESEDGFIVRLPAAMLFDKDSAEISGEDAKLFLKRIGMIIAKMPNEVKTDIIGYTDNTNPSKDSIYKNNWQLSTARALSVLEELVSDGVPQERLITSGRASFDPIASNITDEGRAKNNRVEIHFVSLEPKNKEATKKSILDTRN</sequence>
<evidence type="ECO:0000256" key="7">
    <source>
        <dbReference type="PROSITE-ProRule" id="PRU00473"/>
    </source>
</evidence>
<evidence type="ECO:0000256" key="3">
    <source>
        <dbReference type="ARBA" id="ARBA00022475"/>
    </source>
</evidence>
<keyword evidence="11" id="KW-0969">Cilium</keyword>
<name>A0A1Y5MG67_9BACT</name>
<dbReference type="GO" id="GO:0005886">
    <property type="term" value="C:plasma membrane"/>
    <property type="evidence" value="ECO:0007669"/>
    <property type="project" value="UniProtKB-SubCell"/>
</dbReference>
<proteinExistence type="inferred from homology"/>
<accession>A0A1Y5MG67</accession>
<dbReference type="EMBL" id="NDYN01000005">
    <property type="protein sequence ID" value="OUT07578.1"/>
    <property type="molecule type" value="Genomic_DNA"/>
</dbReference>
<dbReference type="AlphaFoldDB" id="A0A1Y5MG67"/>
<dbReference type="InterPro" id="IPR036737">
    <property type="entry name" value="OmpA-like_sf"/>
</dbReference>
<keyword evidence="3" id="KW-1003">Cell membrane</keyword>
<dbReference type="CDD" id="cd07185">
    <property type="entry name" value="OmpA_C-like"/>
    <property type="match status" value="1"/>
</dbReference>
<evidence type="ECO:0000259" key="10">
    <source>
        <dbReference type="PROSITE" id="PS51123"/>
    </source>
</evidence>
<dbReference type="PROSITE" id="PS51123">
    <property type="entry name" value="OMPA_2"/>
    <property type="match status" value="1"/>
</dbReference>
<keyword evidence="4 9" id="KW-0812">Transmembrane</keyword>
<evidence type="ECO:0000256" key="9">
    <source>
        <dbReference type="SAM" id="Phobius"/>
    </source>
</evidence>
<comment type="caution">
    <text evidence="11">The sequence shown here is derived from an EMBL/GenBank/DDBJ whole genome shotgun (WGS) entry which is preliminary data.</text>
</comment>
<keyword evidence="11" id="KW-0282">Flagellum</keyword>
<keyword evidence="6 7" id="KW-0472">Membrane</keyword>
<evidence type="ECO:0000313" key="11">
    <source>
        <dbReference type="EMBL" id="OUT07578.1"/>
    </source>
</evidence>
<gene>
    <name evidence="11" type="ORF">B9N65_05060</name>
</gene>
<dbReference type="SUPFAM" id="SSF103088">
    <property type="entry name" value="OmpA-like"/>
    <property type="match status" value="1"/>
</dbReference>
<protein>
    <submittedName>
        <fullName evidence="11">Flagellar motor protein MotB</fullName>
    </submittedName>
</protein>
<dbReference type="PANTHER" id="PTHR30329">
    <property type="entry name" value="STATOR ELEMENT OF FLAGELLAR MOTOR COMPLEX"/>
    <property type="match status" value="1"/>
</dbReference>
<dbReference type="Pfam" id="PF13677">
    <property type="entry name" value="MotB_plug"/>
    <property type="match status" value="1"/>
</dbReference>
<evidence type="ECO:0000256" key="8">
    <source>
        <dbReference type="SAM" id="MobiDB-lite"/>
    </source>
</evidence>
<keyword evidence="5 9" id="KW-1133">Transmembrane helix</keyword>
<evidence type="ECO:0000256" key="4">
    <source>
        <dbReference type="ARBA" id="ARBA00022692"/>
    </source>
</evidence>
<evidence type="ECO:0000256" key="2">
    <source>
        <dbReference type="ARBA" id="ARBA00008914"/>
    </source>
</evidence>
<dbReference type="InterPro" id="IPR050330">
    <property type="entry name" value="Bact_OuterMem_StrucFunc"/>
</dbReference>
<feature type="region of interest" description="Disordered" evidence="8">
    <location>
        <begin position="64"/>
        <end position="93"/>
    </location>
</feature>
<dbReference type="InterPro" id="IPR006665">
    <property type="entry name" value="OmpA-like"/>
</dbReference>
<dbReference type="Gene3D" id="3.30.1330.60">
    <property type="entry name" value="OmpA-like domain"/>
    <property type="match status" value="1"/>
</dbReference>
<comment type="subcellular location">
    <subcellularLocation>
        <location evidence="1">Cell membrane</location>
        <topology evidence="1">Single-pass membrane protein</topology>
    </subcellularLocation>
</comment>
<evidence type="ECO:0000256" key="5">
    <source>
        <dbReference type="ARBA" id="ARBA00022989"/>
    </source>
</evidence>